<keyword evidence="5" id="KW-0472">Membrane</keyword>
<accession>A0A6C0KIM4</accession>
<comment type="similarity">
    <text evidence="1">Belongs to the NMT family.</text>
</comment>
<evidence type="ECO:0000256" key="4">
    <source>
        <dbReference type="ARBA" id="ARBA00023315"/>
    </source>
</evidence>
<reference evidence="7" key="1">
    <citation type="journal article" date="2020" name="Nature">
        <title>Giant virus diversity and host interactions through global metagenomics.</title>
        <authorList>
            <person name="Schulz F."/>
            <person name="Roux S."/>
            <person name="Paez-Espino D."/>
            <person name="Jungbluth S."/>
            <person name="Walsh D.A."/>
            <person name="Denef V.J."/>
            <person name="McMahon K.D."/>
            <person name="Konstantinidis K.T."/>
            <person name="Eloe-Fadrosh E.A."/>
            <person name="Kyrpides N.C."/>
            <person name="Woyke T."/>
        </authorList>
    </citation>
    <scope>NUCLEOTIDE SEQUENCE</scope>
    <source>
        <strain evidence="7">GVMAG-S-3300011013-78</strain>
    </source>
</reference>
<organism evidence="7">
    <name type="scientific">viral metagenome</name>
    <dbReference type="NCBI Taxonomy" id="1070528"/>
    <lineage>
        <taxon>unclassified sequences</taxon>
        <taxon>metagenomes</taxon>
        <taxon>organismal metagenomes</taxon>
    </lineage>
</organism>
<dbReference type="EC" id="2.3.1.97" evidence="2"/>
<evidence type="ECO:0000256" key="3">
    <source>
        <dbReference type="ARBA" id="ARBA00022679"/>
    </source>
</evidence>
<evidence type="ECO:0000256" key="5">
    <source>
        <dbReference type="SAM" id="Phobius"/>
    </source>
</evidence>
<evidence type="ECO:0000256" key="1">
    <source>
        <dbReference type="ARBA" id="ARBA00009469"/>
    </source>
</evidence>
<name>A0A6C0KIM4_9ZZZZ</name>
<evidence type="ECO:0000259" key="6">
    <source>
        <dbReference type="Pfam" id="PF01233"/>
    </source>
</evidence>
<proteinExistence type="inferred from homology"/>
<dbReference type="SUPFAM" id="SSF55729">
    <property type="entry name" value="Acyl-CoA N-acyltransferases (Nat)"/>
    <property type="match status" value="2"/>
</dbReference>
<keyword evidence="4" id="KW-0012">Acyltransferase</keyword>
<keyword evidence="5" id="KW-1133">Transmembrane helix</keyword>
<keyword evidence="5" id="KW-0812">Transmembrane</keyword>
<feature type="domain" description="Glycylpeptide N-tetradecanoyltransferase N-terminal" evidence="6">
    <location>
        <begin position="70"/>
        <end position="179"/>
    </location>
</feature>
<dbReference type="Pfam" id="PF01233">
    <property type="entry name" value="NMT"/>
    <property type="match status" value="1"/>
</dbReference>
<dbReference type="Gene3D" id="3.40.630.170">
    <property type="match status" value="1"/>
</dbReference>
<evidence type="ECO:0000256" key="2">
    <source>
        <dbReference type="ARBA" id="ARBA00012923"/>
    </source>
</evidence>
<dbReference type="InterPro" id="IPR022676">
    <property type="entry name" value="NMT_N"/>
</dbReference>
<feature type="transmembrane region" description="Helical" evidence="5">
    <location>
        <begin position="270"/>
        <end position="288"/>
    </location>
</feature>
<dbReference type="InterPro" id="IPR016181">
    <property type="entry name" value="Acyl_CoA_acyltransferase"/>
</dbReference>
<protein>
    <recommendedName>
        <fullName evidence="2">glycylpeptide N-tetradecanoyltransferase</fullName>
        <ecNumber evidence="2">2.3.1.97</ecNumber>
    </recommendedName>
</protein>
<sequence length="383" mass="46237">MYKIIITFIVSFYILYRIYFNIKFPFWSRQPVFHFHNFKYWVYPQGIIKHDIPITKFYDSSIIVSDIEQVTSKQMDDILQLIQHHYLRKREISYTPSKSYFLSYFEKYDHPCYLGLKYNTNYINQNKQIIQHNKLISVITSKQLKCILHKKYKFFVNYIDFLCVNKKFRKQGIAPQIIYSFLVKQFKNNHLPISLFKREGSQTFFVPLCFYKSYGYSLEYFSPKQTIQTTLFTHQHTELLFHHESSLIKKFDCVILPPYSNIKHLIENEIYIIYGIFTSMKVFSLYFFRKTCTDINKKSTIECFASINQTSLNDFYLGFLNAVQNIKDKYKINILIIENISDNHLLLNYFYIKYTALFDTPMAYYFYNCAYRPFESKNVFLLS</sequence>
<evidence type="ECO:0000313" key="7">
    <source>
        <dbReference type="EMBL" id="QHU16154.1"/>
    </source>
</evidence>
<dbReference type="EMBL" id="MN740877">
    <property type="protein sequence ID" value="QHU16154.1"/>
    <property type="molecule type" value="Genomic_DNA"/>
</dbReference>
<dbReference type="GO" id="GO:0004379">
    <property type="term" value="F:glycylpeptide N-tetradecanoyltransferase activity"/>
    <property type="evidence" value="ECO:0007669"/>
    <property type="project" value="UniProtKB-EC"/>
</dbReference>
<dbReference type="AlphaFoldDB" id="A0A6C0KIM4"/>
<keyword evidence="3" id="KW-0808">Transferase</keyword>